<sequence>MPQFPDSDFTPQWFERKSIRSLTLNDRTSYRSVWPFGVTADFPAATSFSSPCVKRIQRRRTRRFLSLDLCANNLQSVLI</sequence>
<dbReference type="Proteomes" id="UP000219338">
    <property type="component" value="Unassembled WGS sequence"/>
</dbReference>
<organism evidence="1 2">
    <name type="scientific">Armillaria ostoyae</name>
    <name type="common">Armillaria root rot fungus</name>
    <dbReference type="NCBI Taxonomy" id="47428"/>
    <lineage>
        <taxon>Eukaryota</taxon>
        <taxon>Fungi</taxon>
        <taxon>Dikarya</taxon>
        <taxon>Basidiomycota</taxon>
        <taxon>Agaricomycotina</taxon>
        <taxon>Agaricomycetes</taxon>
        <taxon>Agaricomycetidae</taxon>
        <taxon>Agaricales</taxon>
        <taxon>Marasmiineae</taxon>
        <taxon>Physalacriaceae</taxon>
        <taxon>Armillaria</taxon>
    </lineage>
</organism>
<reference evidence="2" key="1">
    <citation type="journal article" date="2017" name="Nat. Ecol. Evol.">
        <title>Genome expansion and lineage-specific genetic innovations in the forest pathogenic fungi Armillaria.</title>
        <authorList>
            <person name="Sipos G."/>
            <person name="Prasanna A.N."/>
            <person name="Walter M.C."/>
            <person name="O'Connor E."/>
            <person name="Balint B."/>
            <person name="Krizsan K."/>
            <person name="Kiss B."/>
            <person name="Hess J."/>
            <person name="Varga T."/>
            <person name="Slot J."/>
            <person name="Riley R."/>
            <person name="Boka B."/>
            <person name="Rigling D."/>
            <person name="Barry K."/>
            <person name="Lee J."/>
            <person name="Mihaltcheva S."/>
            <person name="LaButti K."/>
            <person name="Lipzen A."/>
            <person name="Waldron R."/>
            <person name="Moloney N.M."/>
            <person name="Sperisen C."/>
            <person name="Kredics L."/>
            <person name="Vagvoelgyi C."/>
            <person name="Patrignani A."/>
            <person name="Fitzpatrick D."/>
            <person name="Nagy I."/>
            <person name="Doyle S."/>
            <person name="Anderson J.B."/>
            <person name="Grigoriev I.V."/>
            <person name="Gueldener U."/>
            <person name="Muensterkoetter M."/>
            <person name="Nagy L.G."/>
        </authorList>
    </citation>
    <scope>NUCLEOTIDE SEQUENCE [LARGE SCALE GENOMIC DNA]</scope>
    <source>
        <strain evidence="2">C18/9</strain>
    </source>
</reference>
<evidence type="ECO:0000313" key="1">
    <source>
        <dbReference type="EMBL" id="SJL17824.1"/>
    </source>
</evidence>
<accession>A0A284S9Z0</accession>
<dbReference type="AlphaFoldDB" id="A0A284S9Z0"/>
<keyword evidence="2" id="KW-1185">Reference proteome</keyword>
<gene>
    <name evidence="1" type="ORF">ARMOST_21387</name>
</gene>
<evidence type="ECO:0000313" key="2">
    <source>
        <dbReference type="Proteomes" id="UP000219338"/>
    </source>
</evidence>
<protein>
    <submittedName>
        <fullName evidence="1">Uncharacterized protein</fullName>
    </submittedName>
</protein>
<dbReference type="EMBL" id="FUEG01000049">
    <property type="protein sequence ID" value="SJL17824.1"/>
    <property type="molecule type" value="Genomic_DNA"/>
</dbReference>
<proteinExistence type="predicted"/>
<name>A0A284S9Z0_ARMOS</name>